<comment type="caution">
    <text evidence="2">The sequence shown here is derived from an EMBL/GenBank/DDBJ whole genome shotgun (WGS) entry which is preliminary data.</text>
</comment>
<dbReference type="RefSeq" id="WP_173556711.1">
    <property type="nucleotide sequence ID" value="NZ_BAPL01000002.1"/>
</dbReference>
<feature type="region of interest" description="Disordered" evidence="1">
    <location>
        <begin position="79"/>
        <end position="110"/>
    </location>
</feature>
<reference evidence="2 3" key="1">
    <citation type="submission" date="2019-06" db="EMBL/GenBank/DDBJ databases">
        <title>Whole genome shotgun sequence of Acetobacter peroxydans NBRC 13755.</title>
        <authorList>
            <person name="Hosoyama A."/>
            <person name="Uohara A."/>
            <person name="Ohji S."/>
            <person name="Ichikawa N."/>
        </authorList>
    </citation>
    <scope>NUCLEOTIDE SEQUENCE [LARGE SCALE GENOMIC DNA]</scope>
    <source>
        <strain evidence="2 3">NBRC 13755</strain>
    </source>
</reference>
<proteinExistence type="predicted"/>
<keyword evidence="3" id="KW-1185">Reference proteome</keyword>
<evidence type="ECO:0000313" key="2">
    <source>
        <dbReference type="EMBL" id="GEB86255.1"/>
    </source>
</evidence>
<dbReference type="EMBL" id="BJMV01000011">
    <property type="protein sequence ID" value="GEB86255.1"/>
    <property type="molecule type" value="Genomic_DNA"/>
</dbReference>
<accession>A0A4Y3TZW8</accession>
<name>A0A4Y3TZW8_9PROT</name>
<gene>
    <name evidence="2" type="ORF">APE01nite_20520</name>
</gene>
<dbReference type="AlphaFoldDB" id="A0A4Y3TZW8"/>
<evidence type="ECO:0000256" key="1">
    <source>
        <dbReference type="SAM" id="MobiDB-lite"/>
    </source>
</evidence>
<evidence type="ECO:0000313" key="3">
    <source>
        <dbReference type="Proteomes" id="UP000317730"/>
    </source>
</evidence>
<sequence length="110" mass="12524">MARQGNLFGWKRPYRAPRILAHLTDCGDHGCVYQPGMRMVALFTCPRCQWESRWIEMPSVTACRKGIACEPCNAERAKAREDVARPHTPQRVSSGRAKKRQNRIASQSEP</sequence>
<organism evidence="2 3">
    <name type="scientific">Acetobacter peroxydans</name>
    <dbReference type="NCBI Taxonomy" id="104098"/>
    <lineage>
        <taxon>Bacteria</taxon>
        <taxon>Pseudomonadati</taxon>
        <taxon>Pseudomonadota</taxon>
        <taxon>Alphaproteobacteria</taxon>
        <taxon>Acetobacterales</taxon>
        <taxon>Acetobacteraceae</taxon>
        <taxon>Acetobacter</taxon>
    </lineage>
</organism>
<protein>
    <submittedName>
        <fullName evidence="2">Uncharacterized protein</fullName>
    </submittedName>
</protein>
<dbReference type="Proteomes" id="UP000317730">
    <property type="component" value="Unassembled WGS sequence"/>
</dbReference>